<feature type="domain" description="N-acetyltransferase" evidence="1">
    <location>
        <begin position="32"/>
        <end position="189"/>
    </location>
</feature>
<proteinExistence type="predicted"/>
<reference evidence="2" key="3">
    <citation type="submission" date="2023-05" db="EMBL/GenBank/DDBJ databases">
        <authorList>
            <person name="Smith C.H."/>
        </authorList>
    </citation>
    <scope>NUCLEOTIDE SEQUENCE</scope>
    <source>
        <strain evidence="2">CHS0354</strain>
        <tissue evidence="2">Mantle</tissue>
    </source>
</reference>
<dbReference type="Pfam" id="PF00583">
    <property type="entry name" value="Acetyltransf_1"/>
    <property type="match status" value="1"/>
</dbReference>
<keyword evidence="3" id="KW-1185">Reference proteome</keyword>
<protein>
    <recommendedName>
        <fullName evidence="1">N-acetyltransferase domain-containing protein</fullName>
    </recommendedName>
</protein>
<gene>
    <name evidence="2" type="ORF">CHS0354_041684</name>
</gene>
<evidence type="ECO:0000259" key="1">
    <source>
        <dbReference type="PROSITE" id="PS51186"/>
    </source>
</evidence>
<sequence>MTCVIKEKKTLIHLPYLPMDGNLKDGTSVVLDRYCNEYEADFHDIIKFIVNEGDRYPHEDMNDVKDFRSYYLSHDIFICTNKATRELLGAFYVKPKFAGRCSHICTGGFAVKGSARKNGVGSFLAQNYLYIARDLAYKASYFNLVFVSNKSSVGLWRKLGFKEIGRIPKAGNLKGLGYTDALQFYYDLETLPKTQS</sequence>
<dbReference type="SUPFAM" id="SSF55729">
    <property type="entry name" value="Acyl-CoA N-acyltransferases (Nat)"/>
    <property type="match status" value="1"/>
</dbReference>
<comment type="caution">
    <text evidence="2">The sequence shown here is derived from an EMBL/GenBank/DDBJ whole genome shotgun (WGS) entry which is preliminary data.</text>
</comment>
<evidence type="ECO:0000313" key="3">
    <source>
        <dbReference type="Proteomes" id="UP001195483"/>
    </source>
</evidence>
<dbReference type="GO" id="GO:0005634">
    <property type="term" value="C:nucleus"/>
    <property type="evidence" value="ECO:0007669"/>
    <property type="project" value="TreeGrafter"/>
</dbReference>
<dbReference type="EMBL" id="JAEAOA010002349">
    <property type="protein sequence ID" value="KAK3589556.1"/>
    <property type="molecule type" value="Genomic_DNA"/>
</dbReference>
<dbReference type="GO" id="GO:0016747">
    <property type="term" value="F:acyltransferase activity, transferring groups other than amino-acyl groups"/>
    <property type="evidence" value="ECO:0007669"/>
    <property type="project" value="InterPro"/>
</dbReference>
<dbReference type="PANTHER" id="PTHR43138">
    <property type="entry name" value="ACETYLTRANSFERASE, GNAT FAMILY"/>
    <property type="match status" value="1"/>
</dbReference>
<organism evidence="2 3">
    <name type="scientific">Potamilus streckersoni</name>
    <dbReference type="NCBI Taxonomy" id="2493646"/>
    <lineage>
        <taxon>Eukaryota</taxon>
        <taxon>Metazoa</taxon>
        <taxon>Spiralia</taxon>
        <taxon>Lophotrochozoa</taxon>
        <taxon>Mollusca</taxon>
        <taxon>Bivalvia</taxon>
        <taxon>Autobranchia</taxon>
        <taxon>Heteroconchia</taxon>
        <taxon>Palaeoheterodonta</taxon>
        <taxon>Unionida</taxon>
        <taxon>Unionoidea</taxon>
        <taxon>Unionidae</taxon>
        <taxon>Ambleminae</taxon>
        <taxon>Lampsilini</taxon>
        <taxon>Potamilus</taxon>
    </lineage>
</organism>
<dbReference type="Proteomes" id="UP001195483">
    <property type="component" value="Unassembled WGS sequence"/>
</dbReference>
<reference evidence="2" key="2">
    <citation type="journal article" date="2021" name="Genome Biol. Evol.">
        <title>Developing a high-quality reference genome for a parasitic bivalve with doubly uniparental inheritance (Bivalvia: Unionida).</title>
        <authorList>
            <person name="Smith C.H."/>
        </authorList>
    </citation>
    <scope>NUCLEOTIDE SEQUENCE</scope>
    <source>
        <strain evidence="2">CHS0354</strain>
        <tissue evidence="2">Mantle</tissue>
    </source>
</reference>
<dbReference type="InterPro" id="IPR016181">
    <property type="entry name" value="Acyl_CoA_acyltransferase"/>
</dbReference>
<name>A0AAE0SCV0_9BIVA</name>
<dbReference type="InterPro" id="IPR052742">
    <property type="entry name" value="Mito_N-acetyltransferase"/>
</dbReference>
<evidence type="ECO:0000313" key="2">
    <source>
        <dbReference type="EMBL" id="KAK3589556.1"/>
    </source>
</evidence>
<dbReference type="AlphaFoldDB" id="A0AAE0SCV0"/>
<dbReference type="PROSITE" id="PS51186">
    <property type="entry name" value="GNAT"/>
    <property type="match status" value="1"/>
</dbReference>
<accession>A0AAE0SCV0</accession>
<dbReference type="PANTHER" id="PTHR43138:SF1">
    <property type="entry name" value="N-ACETYLTRANSFERASE ACA1"/>
    <property type="match status" value="1"/>
</dbReference>
<dbReference type="Gene3D" id="3.40.630.30">
    <property type="match status" value="1"/>
</dbReference>
<dbReference type="InterPro" id="IPR000182">
    <property type="entry name" value="GNAT_dom"/>
</dbReference>
<reference evidence="2" key="1">
    <citation type="journal article" date="2021" name="Genome Biol. Evol.">
        <title>A High-Quality Reference Genome for a Parasitic Bivalve with Doubly Uniparental Inheritance (Bivalvia: Unionida).</title>
        <authorList>
            <person name="Smith C.H."/>
        </authorList>
    </citation>
    <scope>NUCLEOTIDE SEQUENCE</scope>
    <source>
        <strain evidence="2">CHS0354</strain>
    </source>
</reference>